<dbReference type="EMBL" id="JAAAPU010000007">
    <property type="protein sequence ID" value="KAF4208813.1"/>
    <property type="molecule type" value="Genomic_DNA"/>
</dbReference>
<dbReference type="PANTHER" id="PTHR43157">
    <property type="entry name" value="PHOSPHATIDYLINOSITOL-GLYCAN BIOSYNTHESIS CLASS F PROTEIN-RELATED"/>
    <property type="match status" value="1"/>
</dbReference>
<dbReference type="SUPFAM" id="SSF51735">
    <property type="entry name" value="NAD(P)-binding Rossmann-fold domains"/>
    <property type="match status" value="1"/>
</dbReference>
<dbReference type="Pfam" id="PF00106">
    <property type="entry name" value="adh_short"/>
    <property type="match status" value="1"/>
</dbReference>
<dbReference type="GO" id="GO:0016491">
    <property type="term" value="F:oxidoreductase activity"/>
    <property type="evidence" value="ECO:0007669"/>
    <property type="project" value="UniProtKB-KW"/>
</dbReference>
<dbReference type="InterPro" id="IPR002347">
    <property type="entry name" value="SDR_fam"/>
</dbReference>
<evidence type="ECO:0000313" key="4">
    <source>
        <dbReference type="Proteomes" id="UP000649114"/>
    </source>
</evidence>
<evidence type="ECO:0000256" key="2">
    <source>
        <dbReference type="ARBA" id="ARBA00023002"/>
    </source>
</evidence>
<comment type="similarity">
    <text evidence="1">Belongs to the short-chain dehydrogenases/reductases (SDR) family.</text>
</comment>
<reference evidence="3" key="1">
    <citation type="journal article" date="2020" name="bioRxiv">
        <title>Genomic and phenotypic heterogeneity of clinical isolates of the human pathogens Aspergillus fumigatus, Aspergillus lentulus and Aspergillus fumigatiaffinis.</title>
        <authorList>
            <person name="dos Santos R.A.C."/>
            <person name="Steenwyk J.L."/>
            <person name="Rivero-Menendez O."/>
            <person name="Mead M.E."/>
            <person name="Silva L.P."/>
            <person name="Bastos R.W."/>
            <person name="Alastruey-Izquierdo A."/>
            <person name="Goldman G.H."/>
            <person name="Rokas A."/>
        </authorList>
    </citation>
    <scope>NUCLEOTIDE SEQUENCE</scope>
    <source>
        <strain evidence="3">CNM-CM8927</strain>
    </source>
</reference>
<dbReference type="Gene3D" id="3.40.50.720">
    <property type="entry name" value="NAD(P)-binding Rossmann-like Domain"/>
    <property type="match status" value="1"/>
</dbReference>
<dbReference type="PANTHER" id="PTHR43157:SF31">
    <property type="entry name" value="PHOSPHATIDYLINOSITOL-GLYCAN BIOSYNTHESIS CLASS F PROTEIN"/>
    <property type="match status" value="1"/>
</dbReference>
<protein>
    <submittedName>
        <fullName evidence="3">Uncharacterized protein</fullName>
    </submittedName>
</protein>
<keyword evidence="2" id="KW-0560">Oxidoreductase</keyword>
<dbReference type="AlphaFoldDB" id="A0AAN5YXG5"/>
<dbReference type="Proteomes" id="UP000649114">
    <property type="component" value="Unassembled WGS sequence"/>
</dbReference>
<comment type="caution">
    <text evidence="3">The sequence shown here is derived from an EMBL/GenBank/DDBJ whole genome shotgun (WGS) entry which is preliminary data.</text>
</comment>
<evidence type="ECO:0000256" key="1">
    <source>
        <dbReference type="ARBA" id="ARBA00006484"/>
    </source>
</evidence>
<sequence length="220" mass="23869">MSSLAAQLQSIPLPTTSFAGQTVIITGSNTGLGLEAARHFVRLDAARVILAVRSVKKGEDAKASIEASTDRKNIVEVWQVDMSNYDSIKDFVKKCDSLDRLDVVVANAGVLRNTYEECEGTEISITVNVIGTFLLALGLFPVLRRIAKALIARTTEVGGRTLVHSAAGGFESHGQYMSECKVKEPSKFVRSKEGAIAQQRVHEELLEILEKIQPGITSNI</sequence>
<reference evidence="3" key="2">
    <citation type="submission" date="2020-04" db="EMBL/GenBank/DDBJ databases">
        <authorList>
            <person name="Santos R.A.C."/>
            <person name="Steenwyk J.L."/>
            <person name="Rivero-Menendez O."/>
            <person name="Mead M.E."/>
            <person name="Silva L.P."/>
            <person name="Bastos R.W."/>
            <person name="Alastruey-Izquierdo A."/>
            <person name="Goldman G.H."/>
            <person name="Rokas A."/>
        </authorList>
    </citation>
    <scope>NUCLEOTIDE SEQUENCE</scope>
    <source>
        <strain evidence="3">CNM-CM8927</strain>
    </source>
</reference>
<evidence type="ECO:0000313" key="3">
    <source>
        <dbReference type="EMBL" id="KAF4208813.1"/>
    </source>
</evidence>
<proteinExistence type="inferred from homology"/>
<accession>A0AAN5YXG5</accession>
<dbReference type="InterPro" id="IPR036291">
    <property type="entry name" value="NAD(P)-bd_dom_sf"/>
</dbReference>
<gene>
    <name evidence="3" type="ORF">CNMCM8927_008762</name>
</gene>
<name>A0AAN5YXG5_ASPLE</name>
<dbReference type="PRINTS" id="PR00081">
    <property type="entry name" value="GDHRDH"/>
</dbReference>
<organism evidence="3 4">
    <name type="scientific">Aspergillus lentulus</name>
    <dbReference type="NCBI Taxonomy" id="293939"/>
    <lineage>
        <taxon>Eukaryota</taxon>
        <taxon>Fungi</taxon>
        <taxon>Dikarya</taxon>
        <taxon>Ascomycota</taxon>
        <taxon>Pezizomycotina</taxon>
        <taxon>Eurotiomycetes</taxon>
        <taxon>Eurotiomycetidae</taxon>
        <taxon>Eurotiales</taxon>
        <taxon>Aspergillaceae</taxon>
        <taxon>Aspergillus</taxon>
        <taxon>Aspergillus subgen. Fumigati</taxon>
    </lineage>
</organism>